<dbReference type="GO" id="GO:0071269">
    <property type="term" value="P:L-homocysteine biosynthetic process"/>
    <property type="evidence" value="ECO:0007669"/>
    <property type="project" value="TreeGrafter"/>
</dbReference>
<evidence type="ECO:0000256" key="1">
    <source>
        <dbReference type="ARBA" id="ARBA00001933"/>
    </source>
</evidence>
<organism evidence="5 6">
    <name type="scientific">Rhizophagus irregularis</name>
    <dbReference type="NCBI Taxonomy" id="588596"/>
    <lineage>
        <taxon>Eukaryota</taxon>
        <taxon>Fungi</taxon>
        <taxon>Fungi incertae sedis</taxon>
        <taxon>Mucoromycota</taxon>
        <taxon>Glomeromycotina</taxon>
        <taxon>Glomeromycetes</taxon>
        <taxon>Glomerales</taxon>
        <taxon>Glomeraceae</taxon>
        <taxon>Rhizophagus</taxon>
    </lineage>
</organism>
<reference evidence="5 6" key="1">
    <citation type="submission" date="2015-10" db="EMBL/GenBank/DDBJ databases">
        <title>Genome analyses suggest a sexual origin of heterokaryosis in a supposedly ancient asexual fungus.</title>
        <authorList>
            <person name="Ropars J."/>
            <person name="Sedzielewska K."/>
            <person name="Noel J."/>
            <person name="Charron P."/>
            <person name="Farinelli L."/>
            <person name="Marton T."/>
            <person name="Kruger M."/>
            <person name="Pelin A."/>
            <person name="Brachmann A."/>
            <person name="Corradi N."/>
        </authorList>
    </citation>
    <scope>NUCLEOTIDE SEQUENCE [LARGE SCALE GENOMIC DNA]</scope>
    <source>
        <strain evidence="5 6">A4</strain>
    </source>
</reference>
<proteinExistence type="inferred from homology"/>
<sequence length="100" mass="11180">MAALEDETNVISTSSGRTVQFVAISTISNRFTLPKLGSMSNSFKVMDDPEEFAKLINDKLKAIYFESMRNPKFNIPDFEAIGKIAHDAGIPFIAENICYR</sequence>
<keyword evidence="2" id="KW-0808">Transferase</keyword>
<comment type="caution">
    <text evidence="5">The sequence shown here is derived from an EMBL/GenBank/DDBJ whole genome shotgun (WGS) entry which is preliminary data.</text>
</comment>
<evidence type="ECO:0000256" key="3">
    <source>
        <dbReference type="ARBA" id="ARBA00022898"/>
    </source>
</evidence>
<dbReference type="Pfam" id="PF01053">
    <property type="entry name" value="Cys_Met_Meta_PP"/>
    <property type="match status" value="1"/>
</dbReference>
<dbReference type="AlphaFoldDB" id="A0A2I1H301"/>
<evidence type="ECO:0000256" key="2">
    <source>
        <dbReference type="ARBA" id="ARBA00022679"/>
    </source>
</evidence>
<dbReference type="GO" id="GO:0019346">
    <property type="term" value="P:transsulfuration"/>
    <property type="evidence" value="ECO:0007669"/>
    <property type="project" value="InterPro"/>
</dbReference>
<keyword evidence="3 4" id="KW-0663">Pyridoxal phosphate</keyword>
<evidence type="ECO:0000256" key="4">
    <source>
        <dbReference type="RuleBase" id="RU362118"/>
    </source>
</evidence>
<dbReference type="GO" id="GO:0006535">
    <property type="term" value="P:cysteine biosynthetic process from serine"/>
    <property type="evidence" value="ECO:0007669"/>
    <property type="project" value="TreeGrafter"/>
</dbReference>
<dbReference type="PANTHER" id="PTHR43797">
    <property type="entry name" value="HOMOCYSTEINE/CYSTEINE SYNTHASE"/>
    <property type="match status" value="1"/>
</dbReference>
<accession>A0A2I1H301</accession>
<dbReference type="InterPro" id="IPR006235">
    <property type="entry name" value="OAc-hSer/O-AcSer_sulfhydrylase"/>
</dbReference>
<dbReference type="PANTHER" id="PTHR43797:SF2">
    <property type="entry name" value="HOMOCYSTEINE_CYSTEINE SYNTHASE"/>
    <property type="match status" value="1"/>
</dbReference>
<dbReference type="Proteomes" id="UP000234323">
    <property type="component" value="Unassembled WGS sequence"/>
</dbReference>
<gene>
    <name evidence="5" type="ORF">RhiirA4_471382</name>
</gene>
<dbReference type="GO" id="GO:0003961">
    <property type="term" value="F:O-acetylhomoserine aminocarboxypropyltransferase activity"/>
    <property type="evidence" value="ECO:0007669"/>
    <property type="project" value="TreeGrafter"/>
</dbReference>
<dbReference type="InterPro" id="IPR000277">
    <property type="entry name" value="Cys/Met-Metab_PyrdxlP-dep_enz"/>
</dbReference>
<dbReference type="EMBL" id="LLXI01001356">
    <property type="protein sequence ID" value="PKY53263.1"/>
    <property type="molecule type" value="Genomic_DNA"/>
</dbReference>
<evidence type="ECO:0000313" key="5">
    <source>
        <dbReference type="EMBL" id="PKY53263.1"/>
    </source>
</evidence>
<name>A0A2I1H301_9GLOM</name>
<dbReference type="InterPro" id="IPR015421">
    <property type="entry name" value="PyrdxlP-dep_Trfase_major"/>
</dbReference>
<dbReference type="GO" id="GO:0030170">
    <property type="term" value="F:pyridoxal phosphate binding"/>
    <property type="evidence" value="ECO:0007669"/>
    <property type="project" value="InterPro"/>
</dbReference>
<dbReference type="GO" id="GO:0005737">
    <property type="term" value="C:cytoplasm"/>
    <property type="evidence" value="ECO:0007669"/>
    <property type="project" value="TreeGrafter"/>
</dbReference>
<dbReference type="SUPFAM" id="SSF53383">
    <property type="entry name" value="PLP-dependent transferases"/>
    <property type="match status" value="1"/>
</dbReference>
<dbReference type="InterPro" id="IPR015424">
    <property type="entry name" value="PyrdxlP-dep_Trfase"/>
</dbReference>
<dbReference type="GO" id="GO:0004124">
    <property type="term" value="F:cysteine synthase activity"/>
    <property type="evidence" value="ECO:0007669"/>
    <property type="project" value="TreeGrafter"/>
</dbReference>
<comment type="cofactor">
    <cofactor evidence="1 4">
        <name>pyridoxal 5'-phosphate</name>
        <dbReference type="ChEBI" id="CHEBI:597326"/>
    </cofactor>
</comment>
<dbReference type="Gene3D" id="3.40.640.10">
    <property type="entry name" value="Type I PLP-dependent aspartate aminotransferase-like (Major domain)"/>
    <property type="match status" value="1"/>
</dbReference>
<keyword evidence="6" id="KW-1185">Reference proteome</keyword>
<evidence type="ECO:0000313" key="6">
    <source>
        <dbReference type="Proteomes" id="UP000234323"/>
    </source>
</evidence>
<protein>
    <submittedName>
        <fullName evidence="5">Uncharacterized protein</fullName>
    </submittedName>
</protein>
<comment type="similarity">
    <text evidence="4">Belongs to the trans-sulfuration enzymes family.</text>
</comment>